<reference evidence="1" key="1">
    <citation type="submission" date="2022-03" db="EMBL/GenBank/DDBJ databases">
        <authorList>
            <person name="Sayadi A."/>
        </authorList>
    </citation>
    <scope>NUCLEOTIDE SEQUENCE</scope>
</reference>
<gene>
    <name evidence="1" type="ORF">ACAOBT_LOCUS20064</name>
</gene>
<proteinExistence type="predicted"/>
<dbReference type="OrthoDB" id="1101576at2759"/>
<evidence type="ECO:0000313" key="1">
    <source>
        <dbReference type="EMBL" id="CAH1991096.1"/>
    </source>
</evidence>
<dbReference type="Proteomes" id="UP001152888">
    <property type="component" value="Unassembled WGS sequence"/>
</dbReference>
<accession>A0A9P0L7B5</accession>
<dbReference type="AlphaFoldDB" id="A0A9P0L7B5"/>
<name>A0A9P0L7B5_ACAOB</name>
<dbReference type="EMBL" id="CAKOFQ010007104">
    <property type="protein sequence ID" value="CAH1991096.1"/>
    <property type="molecule type" value="Genomic_DNA"/>
</dbReference>
<comment type="caution">
    <text evidence="1">The sequence shown here is derived from an EMBL/GenBank/DDBJ whole genome shotgun (WGS) entry which is preliminary data.</text>
</comment>
<dbReference type="PANTHER" id="PTHR45913:SF5">
    <property type="entry name" value="GENERAL TRANSCRIPTION FACTOR II-I REPEAT DOMAIN-CONTAINING PROTEIN 2A-LIKE PROTEIN"/>
    <property type="match status" value="1"/>
</dbReference>
<keyword evidence="2" id="KW-1185">Reference proteome</keyword>
<protein>
    <recommendedName>
        <fullName evidence="3">Zinc finger MYM-type protein 1-like</fullName>
    </recommendedName>
</protein>
<sequence length="290" mass="33864">MCETQWTERHDSLLQFESKFEKIVEVLNIISNWKDREASSKAESLKTAITSTQFIVSLKCLCDMLALTVNLVSNSKTEAEVMDILETISKYLHGLNSNEYKNLISTRLKAEFDLRKSRTQDIIDSGMPLYNIEDGRLDNRWRSSYGVWSLVGLCHKDESFLQFLCYHCVIHQQALCGHFLKLSNVMQLVVEIVNKIRAQALQRRLFKTLADEIDCQYGELLRHSEVRWLNRGRVRKRFNDIISAIVQFFKQHDERIPELENSILLRGFGFLMDITEKLNELNLQLQGRDK</sequence>
<dbReference type="PANTHER" id="PTHR45913">
    <property type="entry name" value="EPM2A-INTERACTING PROTEIN 1"/>
    <property type="match status" value="1"/>
</dbReference>
<organism evidence="1 2">
    <name type="scientific">Acanthoscelides obtectus</name>
    <name type="common">Bean weevil</name>
    <name type="synonym">Bruchus obtectus</name>
    <dbReference type="NCBI Taxonomy" id="200917"/>
    <lineage>
        <taxon>Eukaryota</taxon>
        <taxon>Metazoa</taxon>
        <taxon>Ecdysozoa</taxon>
        <taxon>Arthropoda</taxon>
        <taxon>Hexapoda</taxon>
        <taxon>Insecta</taxon>
        <taxon>Pterygota</taxon>
        <taxon>Neoptera</taxon>
        <taxon>Endopterygota</taxon>
        <taxon>Coleoptera</taxon>
        <taxon>Polyphaga</taxon>
        <taxon>Cucujiformia</taxon>
        <taxon>Chrysomeloidea</taxon>
        <taxon>Chrysomelidae</taxon>
        <taxon>Bruchinae</taxon>
        <taxon>Bruchini</taxon>
        <taxon>Acanthoscelides</taxon>
    </lineage>
</organism>
<evidence type="ECO:0000313" key="2">
    <source>
        <dbReference type="Proteomes" id="UP001152888"/>
    </source>
</evidence>
<evidence type="ECO:0008006" key="3">
    <source>
        <dbReference type="Google" id="ProtNLM"/>
    </source>
</evidence>